<dbReference type="PANTHER" id="PTHR48007">
    <property type="entry name" value="LEUCINE-RICH REPEAT RECEPTOR-LIKE PROTEIN KINASE PXC1"/>
    <property type="match status" value="1"/>
</dbReference>
<proteinExistence type="predicted"/>
<accession>A0A1Q9ERF1</accession>
<protein>
    <submittedName>
        <fullName evidence="2">Putative inactive leucine-rich repeat receptor-like protein kinase</fullName>
    </submittedName>
</protein>
<dbReference type="InterPro" id="IPR032675">
    <property type="entry name" value="LRR_dom_sf"/>
</dbReference>
<keyword evidence="2" id="KW-0675">Receptor</keyword>
<feature type="chain" id="PRO_5013000215" evidence="1">
    <location>
        <begin position="22"/>
        <end position="408"/>
    </location>
</feature>
<sequence>MSTASWAVPLILLTLGLTALAERHSQRRGILRTDPREEESDETKLVCPEVRDVLESLGLPSWEMPKYDQRNWTGVLWAHQFRDKVYNYDFYQTLAMDPCDVMELHLDNYPLGGRLSLGLSVGPEVRDVLESLGLPSWEMPKYDQRNWTGVLWAHQFRDKVYNYDFYQTLAMDPCDVMELHLDNYPLGGRLSSRLAKVPNFRTLRRLSLGNSGITGHIGFLPELTHLAWLYLPNTAVHGDVGYLSHLPELVNLDLSGTGVYGKINDLTNLYSLRQVRLARTKVSGDLGDALLNGAGLADLDLSDTSVHGDVRKLSAVAKDVRKLHLSKTQISGDISGLLDLQNLLWPTFPPPRSLALQIHPGRLSCRSCAAYPWPARKSASLMPESSRDALPSSCQAFRSWMSRRRTND</sequence>
<dbReference type="Gene3D" id="3.80.10.10">
    <property type="entry name" value="Ribonuclease Inhibitor"/>
    <property type="match status" value="1"/>
</dbReference>
<keyword evidence="2" id="KW-0418">Kinase</keyword>
<name>A0A1Q9ERF1_SYMMI</name>
<keyword evidence="2" id="KW-0808">Transferase</keyword>
<gene>
    <name evidence="2" type="ORF">AK812_SmicGene6320</name>
</gene>
<dbReference type="Proteomes" id="UP000186817">
    <property type="component" value="Unassembled WGS sequence"/>
</dbReference>
<dbReference type="OrthoDB" id="10310531at2759"/>
<dbReference type="GO" id="GO:0016301">
    <property type="term" value="F:kinase activity"/>
    <property type="evidence" value="ECO:0007669"/>
    <property type="project" value="UniProtKB-KW"/>
</dbReference>
<dbReference type="AlphaFoldDB" id="A0A1Q9ERF1"/>
<organism evidence="2 3">
    <name type="scientific">Symbiodinium microadriaticum</name>
    <name type="common">Dinoflagellate</name>
    <name type="synonym">Zooxanthella microadriatica</name>
    <dbReference type="NCBI Taxonomy" id="2951"/>
    <lineage>
        <taxon>Eukaryota</taxon>
        <taxon>Sar</taxon>
        <taxon>Alveolata</taxon>
        <taxon>Dinophyceae</taxon>
        <taxon>Suessiales</taxon>
        <taxon>Symbiodiniaceae</taxon>
        <taxon>Symbiodinium</taxon>
    </lineage>
</organism>
<feature type="signal peptide" evidence="1">
    <location>
        <begin position="1"/>
        <end position="21"/>
    </location>
</feature>
<keyword evidence="3" id="KW-1185">Reference proteome</keyword>
<dbReference type="InterPro" id="IPR046959">
    <property type="entry name" value="PRK1-6/SRF4-like"/>
</dbReference>
<dbReference type="EMBL" id="LSRX01000086">
    <property type="protein sequence ID" value="OLQ10005.1"/>
    <property type="molecule type" value="Genomic_DNA"/>
</dbReference>
<comment type="caution">
    <text evidence="2">The sequence shown here is derived from an EMBL/GenBank/DDBJ whole genome shotgun (WGS) entry which is preliminary data.</text>
</comment>
<evidence type="ECO:0000256" key="1">
    <source>
        <dbReference type="SAM" id="SignalP"/>
    </source>
</evidence>
<dbReference type="PANTHER" id="PTHR48007:SF4">
    <property type="entry name" value="LEUCINE-RICH REPEAT RECEPTOR-LIKE PROTEIN KINASE PXC1"/>
    <property type="match status" value="1"/>
</dbReference>
<reference evidence="2 3" key="1">
    <citation type="submission" date="2016-02" db="EMBL/GenBank/DDBJ databases">
        <title>Genome analysis of coral dinoflagellate symbionts highlights evolutionary adaptations to a symbiotic lifestyle.</title>
        <authorList>
            <person name="Aranda M."/>
            <person name="Li Y."/>
            <person name="Liew Y.J."/>
            <person name="Baumgarten S."/>
            <person name="Simakov O."/>
            <person name="Wilson M."/>
            <person name="Piel J."/>
            <person name="Ashoor H."/>
            <person name="Bougouffa S."/>
            <person name="Bajic V.B."/>
            <person name="Ryu T."/>
            <person name="Ravasi T."/>
            <person name="Bayer T."/>
            <person name="Micklem G."/>
            <person name="Kim H."/>
            <person name="Bhak J."/>
            <person name="Lajeunesse T.C."/>
            <person name="Voolstra C.R."/>
        </authorList>
    </citation>
    <scope>NUCLEOTIDE SEQUENCE [LARGE SCALE GENOMIC DNA]</scope>
    <source>
        <strain evidence="2 3">CCMP2467</strain>
    </source>
</reference>
<evidence type="ECO:0000313" key="2">
    <source>
        <dbReference type="EMBL" id="OLQ10005.1"/>
    </source>
</evidence>
<keyword evidence="1" id="KW-0732">Signal</keyword>
<dbReference type="SUPFAM" id="SSF52058">
    <property type="entry name" value="L domain-like"/>
    <property type="match status" value="1"/>
</dbReference>
<evidence type="ECO:0000313" key="3">
    <source>
        <dbReference type="Proteomes" id="UP000186817"/>
    </source>
</evidence>